<name>A0ABP8FNU8_9ACTN</name>
<evidence type="ECO:0000313" key="2">
    <source>
        <dbReference type="Proteomes" id="UP001501115"/>
    </source>
</evidence>
<gene>
    <name evidence="1" type="ORF">GCM10023086_26710</name>
</gene>
<reference evidence="2" key="1">
    <citation type="journal article" date="2019" name="Int. J. Syst. Evol. Microbiol.">
        <title>The Global Catalogue of Microorganisms (GCM) 10K type strain sequencing project: providing services to taxonomists for standard genome sequencing and annotation.</title>
        <authorList>
            <consortium name="The Broad Institute Genomics Platform"/>
            <consortium name="The Broad Institute Genome Sequencing Center for Infectious Disease"/>
            <person name="Wu L."/>
            <person name="Ma J."/>
        </authorList>
    </citation>
    <scope>NUCLEOTIDE SEQUENCE [LARGE SCALE GENOMIC DNA]</scope>
    <source>
        <strain evidence="2">JCM 31290</strain>
    </source>
</reference>
<sequence>MTDPGPIGSHVLATGHRTLAWAVDEIVRQLSPSQLSKLKVGSGEHLAAIITTAFLHVAPEEVDFSGGTDLLFRIPHGTRQKNSMEPYGVNGDGRAAFEVKSLPGGFREFNARAKPGDQHGAVITSVNNVLQQARPQIEHARAQLLRKTEEGTSRNIFLVVHLLEHPTVECLQEYIIAHHLDPLDDVQDLDSIWVLWVPGHLTLWSARNNLWTNLIFDATNPGENLYVEMLTILQDVEAEYLARVGNTKGSPYVFGLTVGPNDSHDPGTARS</sequence>
<dbReference type="EMBL" id="BAABET010000003">
    <property type="protein sequence ID" value="GAA4307984.1"/>
    <property type="molecule type" value="Genomic_DNA"/>
</dbReference>
<protein>
    <recommendedName>
        <fullName evidence="3">Restriction endonuclease</fullName>
    </recommendedName>
</protein>
<keyword evidence="2" id="KW-1185">Reference proteome</keyword>
<evidence type="ECO:0008006" key="3">
    <source>
        <dbReference type="Google" id="ProtNLM"/>
    </source>
</evidence>
<evidence type="ECO:0000313" key="1">
    <source>
        <dbReference type="EMBL" id="GAA4307984.1"/>
    </source>
</evidence>
<comment type="caution">
    <text evidence="1">The sequence shown here is derived from an EMBL/GenBank/DDBJ whole genome shotgun (WGS) entry which is preliminary data.</text>
</comment>
<organism evidence="1 2">
    <name type="scientific">Streptomyces venetus</name>
    <dbReference type="NCBI Taxonomy" id="1701086"/>
    <lineage>
        <taxon>Bacteria</taxon>
        <taxon>Bacillati</taxon>
        <taxon>Actinomycetota</taxon>
        <taxon>Actinomycetes</taxon>
        <taxon>Kitasatosporales</taxon>
        <taxon>Streptomycetaceae</taxon>
        <taxon>Streptomyces</taxon>
    </lineage>
</organism>
<dbReference type="Proteomes" id="UP001501115">
    <property type="component" value="Unassembled WGS sequence"/>
</dbReference>
<proteinExistence type="predicted"/>
<dbReference type="RefSeq" id="WP_345661623.1">
    <property type="nucleotide sequence ID" value="NZ_BAABET010000003.1"/>
</dbReference>
<accession>A0ABP8FNU8</accession>